<feature type="compositionally biased region" description="Acidic residues" evidence="1">
    <location>
        <begin position="38"/>
        <end position="75"/>
    </location>
</feature>
<accession>A0A8J2H3R5</accession>
<organism evidence="2 3">
    <name type="scientific">Cotesia congregata</name>
    <name type="common">Parasitoid wasp</name>
    <name type="synonym">Apanteles congregatus</name>
    <dbReference type="NCBI Taxonomy" id="51543"/>
    <lineage>
        <taxon>Eukaryota</taxon>
        <taxon>Metazoa</taxon>
        <taxon>Ecdysozoa</taxon>
        <taxon>Arthropoda</taxon>
        <taxon>Hexapoda</taxon>
        <taxon>Insecta</taxon>
        <taxon>Pterygota</taxon>
        <taxon>Neoptera</taxon>
        <taxon>Endopterygota</taxon>
        <taxon>Hymenoptera</taxon>
        <taxon>Apocrita</taxon>
        <taxon>Ichneumonoidea</taxon>
        <taxon>Braconidae</taxon>
        <taxon>Microgastrinae</taxon>
        <taxon>Cotesia</taxon>
    </lineage>
</organism>
<feature type="compositionally biased region" description="Basic and acidic residues" evidence="1">
    <location>
        <begin position="21"/>
        <end position="37"/>
    </location>
</feature>
<evidence type="ECO:0000256" key="1">
    <source>
        <dbReference type="SAM" id="MobiDB-lite"/>
    </source>
</evidence>
<proteinExistence type="predicted"/>
<reference evidence="2" key="1">
    <citation type="submission" date="2021-04" db="EMBL/GenBank/DDBJ databases">
        <authorList>
            <person name="Chebbi M.A.C M."/>
        </authorList>
    </citation>
    <scope>NUCLEOTIDE SEQUENCE</scope>
</reference>
<dbReference type="Proteomes" id="UP000786811">
    <property type="component" value="Unassembled WGS sequence"/>
</dbReference>
<dbReference type="EMBL" id="CAJNRD030001116">
    <property type="protein sequence ID" value="CAG5075384.1"/>
    <property type="molecule type" value="Genomic_DNA"/>
</dbReference>
<evidence type="ECO:0000313" key="3">
    <source>
        <dbReference type="Proteomes" id="UP000786811"/>
    </source>
</evidence>
<dbReference type="AlphaFoldDB" id="A0A8J2H3R5"/>
<protein>
    <submittedName>
        <fullName evidence="2">Uncharacterized protein</fullName>
    </submittedName>
</protein>
<sequence>MPLLSSGDSTYGGASDDPLTETERNNRENRNSNREIDMDIDESSGNEDIVNESELQTDAEDSEDDRQSEEGETGADQENPERPPHRVGLAI</sequence>
<evidence type="ECO:0000313" key="2">
    <source>
        <dbReference type="EMBL" id="CAG5075384.1"/>
    </source>
</evidence>
<feature type="region of interest" description="Disordered" evidence="1">
    <location>
        <begin position="1"/>
        <end position="91"/>
    </location>
</feature>
<comment type="caution">
    <text evidence="2">The sequence shown here is derived from an EMBL/GenBank/DDBJ whole genome shotgun (WGS) entry which is preliminary data.</text>
</comment>
<gene>
    <name evidence="2" type="ORF">HICCMSTLAB_LOCUS1538</name>
</gene>
<name>A0A8J2H3R5_COTCN</name>
<keyword evidence="3" id="KW-1185">Reference proteome</keyword>